<dbReference type="InterPro" id="IPR013915">
    <property type="entry name" value="Prp19_cc"/>
</dbReference>
<keyword evidence="4 15" id="KW-0853">WD repeat</keyword>
<dbReference type="CDD" id="cd16656">
    <property type="entry name" value="RING-Ubox_PRP19"/>
    <property type="match status" value="1"/>
</dbReference>
<reference evidence="19" key="1">
    <citation type="journal article" date="2020" name="Stud. Mycol.">
        <title>101 Dothideomycetes genomes: a test case for predicting lifestyles and emergence of pathogens.</title>
        <authorList>
            <person name="Haridas S."/>
            <person name="Albert R."/>
            <person name="Binder M."/>
            <person name="Bloem J."/>
            <person name="Labutti K."/>
            <person name="Salamov A."/>
            <person name="Andreopoulos B."/>
            <person name="Baker S."/>
            <person name="Barry K."/>
            <person name="Bills G."/>
            <person name="Bluhm B."/>
            <person name="Cannon C."/>
            <person name="Castanera R."/>
            <person name="Culley D."/>
            <person name="Daum C."/>
            <person name="Ezra D."/>
            <person name="Gonzalez J."/>
            <person name="Henrissat B."/>
            <person name="Kuo A."/>
            <person name="Liang C."/>
            <person name="Lipzen A."/>
            <person name="Lutzoni F."/>
            <person name="Magnuson J."/>
            <person name="Mondo S."/>
            <person name="Nolan M."/>
            <person name="Ohm R."/>
            <person name="Pangilinan J."/>
            <person name="Park H.-J."/>
            <person name="Ramirez L."/>
            <person name="Alfaro M."/>
            <person name="Sun H."/>
            <person name="Tritt A."/>
            <person name="Yoshinaga Y."/>
            <person name="Zwiers L.-H."/>
            <person name="Turgeon B."/>
            <person name="Goodwin S."/>
            <person name="Spatafora J."/>
            <person name="Crous P."/>
            <person name="Grigoriev I."/>
        </authorList>
    </citation>
    <scope>NUCLEOTIDE SEQUENCE</scope>
    <source>
        <strain evidence="19">ATCC 36951</strain>
    </source>
</reference>
<dbReference type="SMART" id="SM00320">
    <property type="entry name" value="WD40"/>
    <property type="match status" value="5"/>
</dbReference>
<dbReference type="SUPFAM" id="SSF57850">
    <property type="entry name" value="RING/U-box"/>
    <property type="match status" value="1"/>
</dbReference>
<evidence type="ECO:0000256" key="12">
    <source>
        <dbReference type="ARBA" id="ARBA00023187"/>
    </source>
</evidence>
<dbReference type="SUPFAM" id="SSF50978">
    <property type="entry name" value="WD40 repeat-like"/>
    <property type="match status" value="1"/>
</dbReference>
<evidence type="ECO:0000256" key="17">
    <source>
        <dbReference type="SAM" id="Coils"/>
    </source>
</evidence>
<evidence type="ECO:0000256" key="3">
    <source>
        <dbReference type="ARBA" id="ARBA00006388"/>
    </source>
</evidence>
<comment type="catalytic activity">
    <reaction evidence="16">
        <text>S-ubiquitinyl-[E2 ubiquitin-conjugating enzyme]-L-cysteine + [acceptor protein]-L-lysine = [E2 ubiquitin-conjugating enzyme]-L-cysteine + N(6)-ubiquitinyl-[acceptor protein]-L-lysine.</text>
        <dbReference type="EC" id="2.3.2.27"/>
    </reaction>
</comment>
<evidence type="ECO:0000256" key="1">
    <source>
        <dbReference type="ARBA" id="ARBA00004123"/>
    </source>
</evidence>
<keyword evidence="7 16" id="KW-0747">Spliceosome</keyword>
<evidence type="ECO:0000256" key="16">
    <source>
        <dbReference type="RuleBase" id="RU367101"/>
    </source>
</evidence>
<evidence type="ECO:0000313" key="19">
    <source>
        <dbReference type="EMBL" id="KAF2161322.1"/>
    </source>
</evidence>
<evidence type="ECO:0000256" key="13">
    <source>
        <dbReference type="ARBA" id="ARBA00023204"/>
    </source>
</evidence>
<name>A0A6A6C611_ZASCE</name>
<keyword evidence="14 16" id="KW-0539">Nucleus</keyword>
<dbReference type="Pfam" id="PF08606">
    <property type="entry name" value="Prp19"/>
    <property type="match status" value="1"/>
</dbReference>
<evidence type="ECO:0000256" key="7">
    <source>
        <dbReference type="ARBA" id="ARBA00022728"/>
    </source>
</evidence>
<comment type="function">
    <text evidence="16">Ubiquitin-protein ligase which is mainly involved pre-mRNA splicing and DNA repair. Required for pre-mRNA splicing as component of the spliceosome.</text>
</comment>
<dbReference type="FunFam" id="3.30.40.10:FF:000027">
    <property type="entry name" value="Pre-mRNA-processing factor 19, putative"/>
    <property type="match status" value="1"/>
</dbReference>
<dbReference type="Pfam" id="PF12894">
    <property type="entry name" value="ANAPC4_WD40"/>
    <property type="match status" value="1"/>
</dbReference>
<evidence type="ECO:0000313" key="20">
    <source>
        <dbReference type="Proteomes" id="UP000799537"/>
    </source>
</evidence>
<keyword evidence="5 16" id="KW-0507">mRNA processing</keyword>
<keyword evidence="9 16" id="KW-0227">DNA damage</keyword>
<dbReference type="GO" id="GO:0061630">
    <property type="term" value="F:ubiquitin protein ligase activity"/>
    <property type="evidence" value="ECO:0007669"/>
    <property type="project" value="UniProtKB-UniRule"/>
</dbReference>
<dbReference type="Pfam" id="PF00400">
    <property type="entry name" value="WD40"/>
    <property type="match status" value="1"/>
</dbReference>
<dbReference type="GO" id="GO:0006281">
    <property type="term" value="P:DNA repair"/>
    <property type="evidence" value="ECO:0007669"/>
    <property type="project" value="UniProtKB-KW"/>
</dbReference>
<evidence type="ECO:0000256" key="2">
    <source>
        <dbReference type="ARBA" id="ARBA00004906"/>
    </source>
</evidence>
<proteinExistence type="inferred from homology"/>
<dbReference type="EMBL" id="ML993620">
    <property type="protein sequence ID" value="KAF2161322.1"/>
    <property type="molecule type" value="Genomic_DNA"/>
</dbReference>
<comment type="similarity">
    <text evidence="3 16">Belongs to the WD repeat PRP19 family.</text>
</comment>
<keyword evidence="13 16" id="KW-0234">DNA repair</keyword>
<gene>
    <name evidence="19" type="ORF">M409DRAFT_69914</name>
</gene>
<dbReference type="GO" id="GO:0071006">
    <property type="term" value="C:U2-type catalytic step 1 spliceosome"/>
    <property type="evidence" value="ECO:0007669"/>
    <property type="project" value="TreeGrafter"/>
</dbReference>
<dbReference type="PROSITE" id="PS50082">
    <property type="entry name" value="WD_REPEATS_2"/>
    <property type="match status" value="2"/>
</dbReference>
<protein>
    <recommendedName>
        <fullName evidence="16">Pre-mRNA-processing factor 19</fullName>
        <ecNumber evidence="16">2.3.2.27</ecNumber>
    </recommendedName>
</protein>
<dbReference type="EC" id="2.3.2.27" evidence="16"/>
<dbReference type="AlphaFoldDB" id="A0A6A6C611"/>
<dbReference type="InterPro" id="IPR055340">
    <property type="entry name" value="RING-Ubox_PRP19"/>
</dbReference>
<dbReference type="InterPro" id="IPR015943">
    <property type="entry name" value="WD40/YVTN_repeat-like_dom_sf"/>
</dbReference>
<dbReference type="GO" id="GO:0000398">
    <property type="term" value="P:mRNA splicing, via spliceosome"/>
    <property type="evidence" value="ECO:0007669"/>
    <property type="project" value="InterPro"/>
</dbReference>
<keyword evidence="20" id="KW-1185">Reference proteome</keyword>
<comment type="subunit">
    <text evidence="16">Homotetramer.</text>
</comment>
<dbReference type="UniPathway" id="UPA00143"/>
<comment type="pathway">
    <text evidence="2 16">Protein modification; protein ubiquitination.</text>
</comment>
<dbReference type="PROSITE" id="PS51698">
    <property type="entry name" value="U_BOX"/>
    <property type="match status" value="1"/>
</dbReference>
<dbReference type="RefSeq" id="XP_033662211.1">
    <property type="nucleotide sequence ID" value="XM_033818494.1"/>
</dbReference>
<evidence type="ECO:0000256" key="5">
    <source>
        <dbReference type="ARBA" id="ARBA00022664"/>
    </source>
</evidence>
<sequence>MLCAISGEAPQEPVASKKSGNVFERRLIETYISEHGTDPVNGEELSTDDLIDLKQARVVKPRPPTLTSIPALLSTFQNEWDALILETYQLKQQLAETRQELSTALYYNDSAQRVIARLQKERDEARDALSRVSVSGGANGVNGTNGDAMDVDGQPLSDDVVAKITETQERLSSTRRKRPVPEDWATADEIQTFDVKSSVDSQFTGAKTLAADQTGDFFLCGDSDGTIGIYDLQQGAFTTRSNLGAGAILGGTWCNDKQAVSTSTGVVAVAQEGAVQAKFQQHAGAATAVASHPSGEVLVSVGYDKSYVVYDLASSKVATQVFGDIELTTVAFHPDGHLFAIGGADGSVRLYDIRTSQLAHTFPAPAATTPIVALTFSENGTWLASANQGQNMLTVWDLRKLNALKTIDIGTSVSGISWDYTGQFLAACGPGAVVVNQYSKSSKSWSEPLRKALNAADVKWGAKGKALVALTGEGAVSVLSS</sequence>
<dbReference type="InterPro" id="IPR038959">
    <property type="entry name" value="Prp19"/>
</dbReference>
<evidence type="ECO:0000256" key="10">
    <source>
        <dbReference type="ARBA" id="ARBA00022786"/>
    </source>
</evidence>
<feature type="repeat" description="WD" evidence="15">
    <location>
        <begin position="327"/>
        <end position="361"/>
    </location>
</feature>
<keyword evidence="8" id="KW-0677">Repeat</keyword>
<evidence type="ECO:0000256" key="9">
    <source>
        <dbReference type="ARBA" id="ARBA00022763"/>
    </source>
</evidence>
<keyword evidence="10 16" id="KW-0833">Ubl conjugation pathway</keyword>
<dbReference type="GO" id="GO:0005737">
    <property type="term" value="C:cytoplasm"/>
    <property type="evidence" value="ECO:0007669"/>
    <property type="project" value="TreeGrafter"/>
</dbReference>
<dbReference type="GO" id="GO:0070534">
    <property type="term" value="P:protein K63-linked ubiquitination"/>
    <property type="evidence" value="ECO:0007669"/>
    <property type="project" value="UniProtKB-UniRule"/>
</dbReference>
<keyword evidence="17" id="KW-0175">Coiled coil</keyword>
<dbReference type="SMART" id="SM00504">
    <property type="entry name" value="Ubox"/>
    <property type="match status" value="1"/>
</dbReference>
<evidence type="ECO:0000256" key="14">
    <source>
        <dbReference type="ARBA" id="ARBA00023242"/>
    </source>
</evidence>
<dbReference type="PANTHER" id="PTHR43995:SF1">
    <property type="entry name" value="PRE-MRNA-PROCESSING FACTOR 19"/>
    <property type="match status" value="1"/>
</dbReference>
<keyword evidence="6 16" id="KW-0808">Transferase</keyword>
<evidence type="ECO:0000259" key="18">
    <source>
        <dbReference type="PROSITE" id="PS51698"/>
    </source>
</evidence>
<dbReference type="GO" id="GO:0000974">
    <property type="term" value="C:Prp19 complex"/>
    <property type="evidence" value="ECO:0007669"/>
    <property type="project" value="UniProtKB-UniRule"/>
</dbReference>
<keyword evidence="11" id="KW-0697">Rotamase</keyword>
<evidence type="ECO:0000256" key="15">
    <source>
        <dbReference type="PROSITE-ProRule" id="PRU00221"/>
    </source>
</evidence>
<feature type="repeat" description="WD" evidence="15">
    <location>
        <begin position="279"/>
        <end position="320"/>
    </location>
</feature>
<dbReference type="InterPro" id="IPR013083">
    <property type="entry name" value="Znf_RING/FYVE/PHD"/>
</dbReference>
<dbReference type="Gene3D" id="3.30.40.10">
    <property type="entry name" value="Zinc/RING finger domain, C3HC4 (zinc finger)"/>
    <property type="match status" value="1"/>
</dbReference>
<keyword evidence="11" id="KW-0413">Isomerase</keyword>
<feature type="domain" description="U-box" evidence="18">
    <location>
        <begin position="1"/>
        <end position="70"/>
    </location>
</feature>
<dbReference type="InterPro" id="IPR003613">
    <property type="entry name" value="Ubox_domain"/>
</dbReference>
<dbReference type="InterPro" id="IPR024977">
    <property type="entry name" value="Apc4-like_WD40_dom"/>
</dbReference>
<dbReference type="PANTHER" id="PTHR43995">
    <property type="entry name" value="PRE-MRNA-PROCESSING FACTOR 19"/>
    <property type="match status" value="1"/>
</dbReference>
<dbReference type="GeneID" id="54571766"/>
<evidence type="ECO:0000256" key="11">
    <source>
        <dbReference type="ARBA" id="ARBA00023110"/>
    </source>
</evidence>
<dbReference type="InterPro" id="IPR036322">
    <property type="entry name" value="WD40_repeat_dom_sf"/>
</dbReference>
<comment type="subcellular location">
    <subcellularLocation>
        <location evidence="1 16">Nucleus</location>
    </subcellularLocation>
</comment>
<dbReference type="InterPro" id="IPR001680">
    <property type="entry name" value="WD40_rpt"/>
</dbReference>
<evidence type="ECO:0000256" key="4">
    <source>
        <dbReference type="ARBA" id="ARBA00022574"/>
    </source>
</evidence>
<evidence type="ECO:0000256" key="6">
    <source>
        <dbReference type="ARBA" id="ARBA00022679"/>
    </source>
</evidence>
<accession>A0A6A6C611</accession>
<dbReference type="OrthoDB" id="687049at2759"/>
<dbReference type="Gene3D" id="2.130.10.10">
    <property type="entry name" value="YVTN repeat-like/Quinoprotein amine dehydrogenase"/>
    <property type="match status" value="1"/>
</dbReference>
<feature type="coiled-coil region" evidence="17">
    <location>
        <begin position="108"/>
        <end position="135"/>
    </location>
</feature>
<organism evidence="19 20">
    <name type="scientific">Zasmidium cellare ATCC 36951</name>
    <dbReference type="NCBI Taxonomy" id="1080233"/>
    <lineage>
        <taxon>Eukaryota</taxon>
        <taxon>Fungi</taxon>
        <taxon>Dikarya</taxon>
        <taxon>Ascomycota</taxon>
        <taxon>Pezizomycotina</taxon>
        <taxon>Dothideomycetes</taxon>
        <taxon>Dothideomycetidae</taxon>
        <taxon>Mycosphaerellales</taxon>
        <taxon>Mycosphaerellaceae</taxon>
        <taxon>Zasmidium</taxon>
    </lineage>
</organism>
<dbReference type="GO" id="GO:0003755">
    <property type="term" value="F:peptidyl-prolyl cis-trans isomerase activity"/>
    <property type="evidence" value="ECO:0007669"/>
    <property type="project" value="UniProtKB-KW"/>
</dbReference>
<evidence type="ECO:0000256" key="8">
    <source>
        <dbReference type="ARBA" id="ARBA00022737"/>
    </source>
</evidence>
<keyword evidence="12 16" id="KW-0508">mRNA splicing</keyword>
<dbReference type="Proteomes" id="UP000799537">
    <property type="component" value="Unassembled WGS sequence"/>
</dbReference>